<evidence type="ECO:0000313" key="1">
    <source>
        <dbReference type="EMBL" id="OGY67301.1"/>
    </source>
</evidence>
<accession>A0A1G1ZS52</accession>
<proteinExistence type="predicted"/>
<reference evidence="1 2" key="1">
    <citation type="journal article" date="2016" name="Nat. Commun.">
        <title>Thousands of microbial genomes shed light on interconnected biogeochemical processes in an aquifer system.</title>
        <authorList>
            <person name="Anantharaman K."/>
            <person name="Brown C.T."/>
            <person name="Hug L.A."/>
            <person name="Sharon I."/>
            <person name="Castelle C.J."/>
            <person name="Probst A.J."/>
            <person name="Thomas B.C."/>
            <person name="Singh A."/>
            <person name="Wilkins M.J."/>
            <person name="Karaoz U."/>
            <person name="Brodie E.L."/>
            <person name="Williams K.H."/>
            <person name="Hubbard S.S."/>
            <person name="Banfield J.F."/>
        </authorList>
    </citation>
    <scope>NUCLEOTIDE SEQUENCE [LARGE SCALE GENOMIC DNA]</scope>
</reference>
<sequence>MVGYVLKIYSGKYLILADNDEQAKTEAQKMLDSMGEIHEITVLYHIKEITKFPAKSFKQELKGLNAPPLYYDNL</sequence>
<dbReference type="Proteomes" id="UP000177690">
    <property type="component" value="Unassembled WGS sequence"/>
</dbReference>
<evidence type="ECO:0000313" key="2">
    <source>
        <dbReference type="Proteomes" id="UP000177690"/>
    </source>
</evidence>
<dbReference type="STRING" id="1798409.A3I24_01580"/>
<dbReference type="AlphaFoldDB" id="A0A1G1ZS52"/>
<organism evidence="1 2">
    <name type="scientific">Candidatus Harrisonbacteria bacterium RIFCSPLOWO2_02_FULL_41_13b</name>
    <dbReference type="NCBI Taxonomy" id="1798409"/>
    <lineage>
        <taxon>Bacteria</taxon>
        <taxon>Candidatus Harrisoniibacteriota</taxon>
    </lineage>
</organism>
<protein>
    <submittedName>
        <fullName evidence="1">Uncharacterized protein</fullName>
    </submittedName>
</protein>
<name>A0A1G1ZS52_9BACT</name>
<dbReference type="EMBL" id="MHJL01000026">
    <property type="protein sequence ID" value="OGY67301.1"/>
    <property type="molecule type" value="Genomic_DNA"/>
</dbReference>
<gene>
    <name evidence="1" type="ORF">A3I24_01580</name>
</gene>
<comment type="caution">
    <text evidence="1">The sequence shown here is derived from an EMBL/GenBank/DDBJ whole genome shotgun (WGS) entry which is preliminary data.</text>
</comment>